<dbReference type="InterPro" id="IPR003018">
    <property type="entry name" value="GAF"/>
</dbReference>
<organism evidence="2 3">
    <name type="scientific">Rhizobium rhizogenes NBRC 13257</name>
    <dbReference type="NCBI Taxonomy" id="1220581"/>
    <lineage>
        <taxon>Bacteria</taxon>
        <taxon>Pseudomonadati</taxon>
        <taxon>Pseudomonadota</taxon>
        <taxon>Alphaproteobacteria</taxon>
        <taxon>Hyphomicrobiales</taxon>
        <taxon>Rhizobiaceae</taxon>
        <taxon>Rhizobium/Agrobacterium group</taxon>
        <taxon>Rhizobium</taxon>
    </lineage>
</organism>
<dbReference type="SUPFAM" id="SSF55073">
    <property type="entry name" value="Nucleotide cyclase"/>
    <property type="match status" value="1"/>
</dbReference>
<accession>A0AA87U5J2</accession>
<evidence type="ECO:0000313" key="3">
    <source>
        <dbReference type="Proteomes" id="UP000026941"/>
    </source>
</evidence>
<dbReference type="InterPro" id="IPR000160">
    <property type="entry name" value="GGDEF_dom"/>
</dbReference>
<dbReference type="PANTHER" id="PTHR46663">
    <property type="entry name" value="DIGUANYLATE CYCLASE DGCT-RELATED"/>
    <property type="match status" value="1"/>
</dbReference>
<dbReference type="NCBIfam" id="TIGR00254">
    <property type="entry name" value="GGDEF"/>
    <property type="match status" value="1"/>
</dbReference>
<dbReference type="Gene3D" id="3.30.70.270">
    <property type="match status" value="1"/>
</dbReference>
<sequence length="342" mass="36834">MGQVVRIPVNEPQRLLAVRSLNSIHSSPTPELSVLAELAKGIFGSPYAAINIIDEDWQRIAGQAGLKIAECSRGMSICTRVVFEDELLVIPDLAEDPELKAMPYVTGEPHFRFYAGAPVRLEGGLAVGALCILDHKPRQFSKDESENLARFAQVASALLRLQKTNLMMGIATSGLRTAAMTDPLTLFFNRSALVSVVDDALNAAVAVGRGFGALYLDMDGFKAINDSLGHHVGDEVLCEAARRIRSVVRADDIVVRMGGDEFAIFVPDPPDASALVSMSERLLSAFRVPFEIEGKSVVARLSIGAAIAPQDGTTRTELLKNVDSALYRAKGAGRDRFAVFAP</sequence>
<evidence type="ECO:0000313" key="2">
    <source>
        <dbReference type="EMBL" id="GAJ94766.1"/>
    </source>
</evidence>
<dbReference type="PROSITE" id="PS50887">
    <property type="entry name" value="GGDEF"/>
    <property type="match status" value="1"/>
</dbReference>
<dbReference type="Proteomes" id="UP000026941">
    <property type="component" value="Unassembled WGS sequence"/>
</dbReference>
<feature type="domain" description="GGDEF" evidence="1">
    <location>
        <begin position="209"/>
        <end position="342"/>
    </location>
</feature>
<dbReference type="EMBL" id="BAYX01000009">
    <property type="protein sequence ID" value="GAJ94766.1"/>
    <property type="molecule type" value="Genomic_DNA"/>
</dbReference>
<dbReference type="SMART" id="SM00267">
    <property type="entry name" value="GGDEF"/>
    <property type="match status" value="1"/>
</dbReference>
<dbReference type="CDD" id="cd01949">
    <property type="entry name" value="GGDEF"/>
    <property type="match status" value="1"/>
</dbReference>
<name>A0AA87U5J2_RHIRH</name>
<dbReference type="PANTHER" id="PTHR46663:SF3">
    <property type="entry name" value="SLL0267 PROTEIN"/>
    <property type="match status" value="1"/>
</dbReference>
<dbReference type="AlphaFoldDB" id="A0AA87U5J2"/>
<dbReference type="SMART" id="SM00065">
    <property type="entry name" value="GAF"/>
    <property type="match status" value="1"/>
</dbReference>
<dbReference type="SUPFAM" id="SSF55781">
    <property type="entry name" value="GAF domain-like"/>
    <property type="match status" value="1"/>
</dbReference>
<dbReference type="GeneID" id="86847521"/>
<dbReference type="InterPro" id="IPR052163">
    <property type="entry name" value="DGC-Regulatory_Protein"/>
</dbReference>
<dbReference type="Gene3D" id="3.30.450.40">
    <property type="match status" value="1"/>
</dbReference>
<dbReference type="Pfam" id="PF00990">
    <property type="entry name" value="GGDEF"/>
    <property type="match status" value="1"/>
</dbReference>
<proteinExistence type="predicted"/>
<gene>
    <name evidence="2" type="ORF">RRH01S_09_00810</name>
</gene>
<dbReference type="RefSeq" id="WP_012651047.1">
    <property type="nucleotide sequence ID" value="NZ_BAYX01000009.1"/>
</dbReference>
<protein>
    <submittedName>
        <fullName evidence="2">Signaling protein</fullName>
    </submittedName>
</protein>
<reference evidence="2 3" key="1">
    <citation type="submission" date="2014-05" db="EMBL/GenBank/DDBJ databases">
        <title>Whole genome shotgun sequence of Rhizobium rhizogenes NBRC 13257.</title>
        <authorList>
            <person name="Katano-Makiyama Y."/>
            <person name="Hosoyama A."/>
            <person name="Hashimoto M."/>
            <person name="Hosoyama Y."/>
            <person name="Noguchi M."/>
            <person name="Tsuchikane K."/>
            <person name="Kimura A."/>
            <person name="Ohji S."/>
            <person name="Ichikawa N."/>
            <person name="Yamazoe A."/>
            <person name="Fujita N."/>
        </authorList>
    </citation>
    <scope>NUCLEOTIDE SEQUENCE [LARGE SCALE GENOMIC DNA]</scope>
    <source>
        <strain evidence="2 3">NBRC 13257</strain>
    </source>
</reference>
<comment type="caution">
    <text evidence="2">The sequence shown here is derived from an EMBL/GenBank/DDBJ whole genome shotgun (WGS) entry which is preliminary data.</text>
</comment>
<dbReference type="InterPro" id="IPR043128">
    <property type="entry name" value="Rev_trsase/Diguanyl_cyclase"/>
</dbReference>
<dbReference type="InterPro" id="IPR029787">
    <property type="entry name" value="Nucleotide_cyclase"/>
</dbReference>
<dbReference type="Pfam" id="PF01590">
    <property type="entry name" value="GAF"/>
    <property type="match status" value="1"/>
</dbReference>
<dbReference type="InterPro" id="IPR029016">
    <property type="entry name" value="GAF-like_dom_sf"/>
</dbReference>
<evidence type="ECO:0000259" key="1">
    <source>
        <dbReference type="PROSITE" id="PS50887"/>
    </source>
</evidence>